<dbReference type="Proteomes" id="UP001470230">
    <property type="component" value="Unassembled WGS sequence"/>
</dbReference>
<reference evidence="9 10" key="1">
    <citation type="submission" date="2024-04" db="EMBL/GenBank/DDBJ databases">
        <title>Tritrichomonas musculus Genome.</title>
        <authorList>
            <person name="Alves-Ferreira E."/>
            <person name="Grigg M."/>
            <person name="Lorenzi H."/>
            <person name="Galac M."/>
        </authorList>
    </citation>
    <scope>NUCLEOTIDE SEQUENCE [LARGE SCALE GENOMIC DNA]</scope>
    <source>
        <strain evidence="9 10">EAF2021</strain>
    </source>
</reference>
<sequence>MNSKSGRFKYKILMNENKEDTKTDSQQNSSIICQDTLTKLREELKEHFTCFICLDLATNPVVIPCCGQIVCSKCLQNWVSSNSGSACPYCRQEMTTKNGIPIKWADNIKKFLRISVQDCPKHHKTLEFYCKTCNCFLCPDCLFEELKQKSTKHRSHSIMKFSEMLKVLKTQIQSELLKVLPKMTVVENNLLEIQERNKELYLAKESVLIDMNKKFAEIKKMTEEEFNDYESLIDKALENLLRVRQKIKEEINTIQEQVNGKLPVSTKFYKRQIQKFDEIKRGIPNYEVLNHAPEFNDLIVQFNNFPVYIPKFKEKNEQFKNLPDDAIHFYYPLKVNINGNTWRVKIYPNGNLNGEGTHLSVFLELLRGPKTPSTYSYKIVIQNLTDPRANIQREYSSQFAETDSWGWNKAALLETLFDGNYLDKDGGLHIYFSIKPESYYQIYLDYDRAIKRKKEKCEKLKKILKEFESNQFTNVNDNINDSDDLFKNDNAIKSE</sequence>
<dbReference type="PANTHER" id="PTHR36754">
    <property type="entry name" value="E3 UBIQUITIN-PROTEIN LIGASE TRIM37"/>
    <property type="match status" value="1"/>
</dbReference>
<comment type="subcellular location">
    <subcellularLocation>
        <location evidence="1">Cytoplasm</location>
    </subcellularLocation>
</comment>
<evidence type="ECO:0008006" key="11">
    <source>
        <dbReference type="Google" id="ProtNLM"/>
    </source>
</evidence>
<keyword evidence="3" id="KW-0479">Metal-binding</keyword>
<dbReference type="InterPro" id="IPR053003">
    <property type="entry name" value="TRIM_RBCC_E3_ubiq-ligases"/>
</dbReference>
<dbReference type="InterPro" id="IPR013083">
    <property type="entry name" value="Znf_RING/FYVE/PHD"/>
</dbReference>
<evidence type="ECO:0000256" key="5">
    <source>
        <dbReference type="SAM" id="Coils"/>
    </source>
</evidence>
<keyword evidence="10" id="KW-1185">Reference proteome</keyword>
<feature type="domain" description="RING-type" evidence="6">
    <location>
        <begin position="50"/>
        <end position="91"/>
    </location>
</feature>
<keyword evidence="4" id="KW-0863">Zinc-finger</keyword>
<keyword evidence="4" id="KW-0862">Zinc</keyword>
<keyword evidence="2" id="KW-0963">Cytoplasm</keyword>
<dbReference type="InterPro" id="IPR001841">
    <property type="entry name" value="Znf_RING"/>
</dbReference>
<name>A0ABR2HTJ6_9EUKA</name>
<proteinExistence type="predicted"/>
<evidence type="ECO:0000259" key="8">
    <source>
        <dbReference type="PROSITE" id="PS50144"/>
    </source>
</evidence>
<dbReference type="InterPro" id="IPR008974">
    <property type="entry name" value="TRAF-like"/>
</dbReference>
<evidence type="ECO:0000256" key="4">
    <source>
        <dbReference type="PROSITE-ProRule" id="PRU00024"/>
    </source>
</evidence>
<keyword evidence="5" id="KW-0175">Coiled coil</keyword>
<accession>A0ABR2HTJ6</accession>
<dbReference type="Pfam" id="PF00643">
    <property type="entry name" value="zf-B_box"/>
    <property type="match status" value="1"/>
</dbReference>
<dbReference type="Pfam" id="PF22486">
    <property type="entry name" value="MATH_2"/>
    <property type="match status" value="1"/>
</dbReference>
<dbReference type="InterPro" id="IPR000315">
    <property type="entry name" value="Znf_B-box"/>
</dbReference>
<organism evidence="9 10">
    <name type="scientific">Tritrichomonas musculus</name>
    <dbReference type="NCBI Taxonomy" id="1915356"/>
    <lineage>
        <taxon>Eukaryota</taxon>
        <taxon>Metamonada</taxon>
        <taxon>Parabasalia</taxon>
        <taxon>Tritrichomonadida</taxon>
        <taxon>Tritrichomonadidae</taxon>
        <taxon>Tritrichomonas</taxon>
    </lineage>
</organism>
<feature type="domain" description="MATH" evidence="8">
    <location>
        <begin position="309"/>
        <end position="434"/>
    </location>
</feature>
<evidence type="ECO:0000256" key="1">
    <source>
        <dbReference type="ARBA" id="ARBA00004496"/>
    </source>
</evidence>
<dbReference type="PROSITE" id="PS50119">
    <property type="entry name" value="ZF_BBOX"/>
    <property type="match status" value="1"/>
</dbReference>
<evidence type="ECO:0000256" key="3">
    <source>
        <dbReference type="ARBA" id="ARBA00022723"/>
    </source>
</evidence>
<dbReference type="Gene3D" id="3.30.40.10">
    <property type="entry name" value="Zinc/RING finger domain, C3HC4 (zinc finger)"/>
    <property type="match status" value="1"/>
</dbReference>
<evidence type="ECO:0000256" key="2">
    <source>
        <dbReference type="ARBA" id="ARBA00022490"/>
    </source>
</evidence>
<dbReference type="SUPFAM" id="SSF57845">
    <property type="entry name" value="B-box zinc-binding domain"/>
    <property type="match status" value="1"/>
</dbReference>
<dbReference type="InterPro" id="IPR002083">
    <property type="entry name" value="MATH/TRAF_dom"/>
</dbReference>
<dbReference type="SUPFAM" id="SSF57850">
    <property type="entry name" value="RING/U-box"/>
    <property type="match status" value="1"/>
</dbReference>
<comment type="caution">
    <text evidence="9">The sequence shown here is derived from an EMBL/GenBank/DDBJ whole genome shotgun (WGS) entry which is preliminary data.</text>
</comment>
<evidence type="ECO:0000313" key="9">
    <source>
        <dbReference type="EMBL" id="KAK8852419.1"/>
    </source>
</evidence>
<dbReference type="EMBL" id="JAPFFF010000023">
    <property type="protein sequence ID" value="KAK8852419.1"/>
    <property type="molecule type" value="Genomic_DNA"/>
</dbReference>
<feature type="coiled-coil region" evidence="5">
    <location>
        <begin position="219"/>
        <end position="257"/>
    </location>
</feature>
<dbReference type="SUPFAM" id="SSF49599">
    <property type="entry name" value="TRAF domain-like"/>
    <property type="match status" value="1"/>
</dbReference>
<evidence type="ECO:0000259" key="7">
    <source>
        <dbReference type="PROSITE" id="PS50119"/>
    </source>
</evidence>
<dbReference type="Gene3D" id="3.30.160.60">
    <property type="entry name" value="Classic Zinc Finger"/>
    <property type="match status" value="1"/>
</dbReference>
<dbReference type="Gene3D" id="2.60.210.10">
    <property type="entry name" value="Apoptosis, Tumor Necrosis Factor Receptor Associated Protein 2, Chain A"/>
    <property type="match status" value="1"/>
</dbReference>
<dbReference type="Pfam" id="PF13920">
    <property type="entry name" value="zf-C3HC4_3"/>
    <property type="match status" value="1"/>
</dbReference>
<feature type="domain" description="B box-type" evidence="7">
    <location>
        <begin position="119"/>
        <end position="161"/>
    </location>
</feature>
<dbReference type="PROSITE" id="PS50089">
    <property type="entry name" value="ZF_RING_2"/>
    <property type="match status" value="1"/>
</dbReference>
<evidence type="ECO:0000259" key="6">
    <source>
        <dbReference type="PROSITE" id="PS50089"/>
    </source>
</evidence>
<protein>
    <recommendedName>
        <fullName evidence="11">MATH domain containing protein</fullName>
    </recommendedName>
</protein>
<gene>
    <name evidence="9" type="ORF">M9Y10_017393</name>
</gene>
<dbReference type="PANTHER" id="PTHR36754:SF2">
    <property type="entry name" value="E3 UBIQUITIN-PROTEIN LIGASE TRIM37"/>
    <property type="match status" value="1"/>
</dbReference>
<dbReference type="PROSITE" id="PS50144">
    <property type="entry name" value="MATH"/>
    <property type="match status" value="1"/>
</dbReference>
<evidence type="ECO:0000313" key="10">
    <source>
        <dbReference type="Proteomes" id="UP001470230"/>
    </source>
</evidence>
<dbReference type="CDD" id="cd16620">
    <property type="entry name" value="vRING-HC-C4C4_RBBP6"/>
    <property type="match status" value="1"/>
</dbReference>